<dbReference type="Pfam" id="PF06796">
    <property type="entry name" value="NapE"/>
    <property type="match status" value="1"/>
</dbReference>
<dbReference type="RefSeq" id="WP_164628039.1">
    <property type="nucleotide sequence ID" value="NZ_JAAIVJ010000019.1"/>
</dbReference>
<dbReference type="AlphaFoldDB" id="A0A6M0QX82"/>
<keyword evidence="1" id="KW-0472">Membrane</keyword>
<gene>
    <name evidence="2" type="ORF">G4Z14_17360</name>
</gene>
<keyword evidence="1" id="KW-0812">Transmembrane</keyword>
<dbReference type="Proteomes" id="UP000477782">
    <property type="component" value="Unassembled WGS sequence"/>
</dbReference>
<dbReference type="InterPro" id="IPR010649">
    <property type="entry name" value="NapE_TorE"/>
</dbReference>
<keyword evidence="1" id="KW-1133">Transmembrane helix</keyword>
<comment type="caution">
    <text evidence="2">The sequence shown here is derived from an EMBL/GenBank/DDBJ whole genome shotgun (WGS) entry which is preliminary data.</text>
</comment>
<proteinExistence type="predicted"/>
<organism evidence="2 3">
    <name type="scientific">Tabrizicola oligotrophica</name>
    <dbReference type="NCBI Taxonomy" id="2710650"/>
    <lineage>
        <taxon>Bacteria</taxon>
        <taxon>Pseudomonadati</taxon>
        <taxon>Pseudomonadota</taxon>
        <taxon>Alphaproteobacteria</taxon>
        <taxon>Rhodobacterales</taxon>
        <taxon>Paracoccaceae</taxon>
        <taxon>Tabrizicola</taxon>
    </lineage>
</organism>
<sequence length="55" mass="5970">MAQNDTIPTPPPTAREERNIFLFLAVFLAPILAVAGVGSLGLSIWIWQMFFGPPG</sequence>
<keyword evidence="3" id="KW-1185">Reference proteome</keyword>
<dbReference type="EMBL" id="JAAIVJ010000019">
    <property type="protein sequence ID" value="NEY92059.1"/>
    <property type="molecule type" value="Genomic_DNA"/>
</dbReference>
<evidence type="ECO:0000313" key="3">
    <source>
        <dbReference type="Proteomes" id="UP000477782"/>
    </source>
</evidence>
<protein>
    <submittedName>
        <fullName evidence="2">Nitrate reductase</fullName>
    </submittedName>
</protein>
<evidence type="ECO:0000256" key="1">
    <source>
        <dbReference type="SAM" id="Phobius"/>
    </source>
</evidence>
<reference evidence="2 3" key="1">
    <citation type="submission" date="2020-02" db="EMBL/GenBank/DDBJ databases">
        <authorList>
            <person name="Chen W.-M."/>
        </authorList>
    </citation>
    <scope>NUCLEOTIDE SEQUENCE [LARGE SCALE GENOMIC DNA]</scope>
    <source>
        <strain evidence="2 3">KMS-5</strain>
    </source>
</reference>
<name>A0A6M0QX82_9RHOB</name>
<evidence type="ECO:0000313" key="2">
    <source>
        <dbReference type="EMBL" id="NEY92059.1"/>
    </source>
</evidence>
<feature type="transmembrane region" description="Helical" evidence="1">
    <location>
        <begin position="20"/>
        <end position="47"/>
    </location>
</feature>
<accession>A0A6M0QX82</accession>